<dbReference type="CDD" id="cd16792">
    <property type="entry name" value="SP-RING_Siz-like"/>
    <property type="match status" value="1"/>
</dbReference>
<evidence type="ECO:0000259" key="13">
    <source>
        <dbReference type="PROSITE" id="PS51044"/>
    </source>
</evidence>
<evidence type="ECO:0000256" key="6">
    <source>
        <dbReference type="ARBA" id="ARBA00022771"/>
    </source>
</evidence>
<organism evidence="14 15">
    <name type="scientific">Coptis chinensis</name>
    <dbReference type="NCBI Taxonomy" id="261450"/>
    <lineage>
        <taxon>Eukaryota</taxon>
        <taxon>Viridiplantae</taxon>
        <taxon>Streptophyta</taxon>
        <taxon>Embryophyta</taxon>
        <taxon>Tracheophyta</taxon>
        <taxon>Spermatophyta</taxon>
        <taxon>Magnoliopsida</taxon>
        <taxon>Ranunculales</taxon>
        <taxon>Ranunculaceae</taxon>
        <taxon>Coptidoideae</taxon>
        <taxon>Coptis</taxon>
    </lineage>
</organism>
<dbReference type="InterPro" id="IPR001965">
    <property type="entry name" value="Znf_PHD"/>
</dbReference>
<dbReference type="InterPro" id="IPR004181">
    <property type="entry name" value="Znf_MIZ"/>
</dbReference>
<comment type="subcellular location">
    <subcellularLocation>
        <location evidence="1">Nucleus</location>
    </subcellularLocation>
</comment>
<dbReference type="SUPFAM" id="SSF57903">
    <property type="entry name" value="FYVE/PHD zinc finger"/>
    <property type="match status" value="1"/>
</dbReference>
<feature type="region of interest" description="Disordered" evidence="11">
    <location>
        <begin position="814"/>
        <end position="869"/>
    </location>
</feature>
<dbReference type="Gene3D" id="3.30.40.10">
    <property type="entry name" value="Zinc/RING finger domain, C3HC4 (zinc finger)"/>
    <property type="match status" value="2"/>
</dbReference>
<keyword evidence="5" id="KW-0479">Metal-binding</keyword>
<keyword evidence="15" id="KW-1185">Reference proteome</keyword>
<dbReference type="InterPro" id="IPR036361">
    <property type="entry name" value="SAP_dom_sf"/>
</dbReference>
<feature type="compositionally biased region" description="Basic and acidic residues" evidence="11">
    <location>
        <begin position="89"/>
        <end position="99"/>
    </location>
</feature>
<protein>
    <recommendedName>
        <fullName evidence="16">E3 SUMO-protein ligase SIZ1</fullName>
    </recommendedName>
</protein>
<dbReference type="PANTHER" id="PTHR10782:SF102">
    <property type="entry name" value="E3 SUMO-PROTEIN LIGASE SIZ1"/>
    <property type="match status" value="1"/>
</dbReference>
<dbReference type="OrthoDB" id="28127at2759"/>
<dbReference type="SUPFAM" id="SSF68906">
    <property type="entry name" value="SAP domain"/>
    <property type="match status" value="1"/>
</dbReference>
<dbReference type="Gene3D" id="1.10.720.30">
    <property type="entry name" value="SAP domain"/>
    <property type="match status" value="1"/>
</dbReference>
<dbReference type="CDD" id="cd15570">
    <property type="entry name" value="PHD_Bye1p_SIZ1_like"/>
    <property type="match status" value="1"/>
</dbReference>
<evidence type="ECO:0000313" key="15">
    <source>
        <dbReference type="Proteomes" id="UP000631114"/>
    </source>
</evidence>
<dbReference type="GO" id="GO:0016925">
    <property type="term" value="P:protein sumoylation"/>
    <property type="evidence" value="ECO:0007669"/>
    <property type="project" value="UniProtKB-UniPathway"/>
</dbReference>
<dbReference type="Pfam" id="PF02037">
    <property type="entry name" value="SAP"/>
    <property type="match status" value="1"/>
</dbReference>
<dbReference type="GO" id="GO:0061665">
    <property type="term" value="F:SUMO ligase activity"/>
    <property type="evidence" value="ECO:0007669"/>
    <property type="project" value="TreeGrafter"/>
</dbReference>
<evidence type="ECO:0000256" key="2">
    <source>
        <dbReference type="ARBA" id="ARBA00004718"/>
    </source>
</evidence>
<dbReference type="GO" id="GO:0008270">
    <property type="term" value="F:zinc ion binding"/>
    <property type="evidence" value="ECO:0007669"/>
    <property type="project" value="UniProtKB-KW"/>
</dbReference>
<sequence>MDLVTSCKDKLGCLRVKELKDVLAQLGLAKQGKKQVLVDRILSSISGGQVSNVKLGKDEIAKLVDDIYRKMRTRGSMDLASNAQSSSEKNNRKVVEEPEQSLKLDKLDVKVRCPCGSSLFTESMLQCDDPRCQVWQHINCVIIPEKPMEGAPNPPVPLQFYCEICRLNRADPFWVTVAHPLLPVKSTTMVHATDGTNPVQTVEKVFQLTRADRDLLQKADYDVQAWCILLNDKVSLRLQWPLFTDLQVNDVQVRTTNRPGSQLLGHNGRDDGSAITTCTKEGTNKIFLSGCDARIFCLGVRIGRRRTVQQVLNMIPKESDGECFEDALGRVCRCIGGGNGGETADSDSDLEVVADSVTVNLRCPMSGSRMRIAGRFKPCAHMGCFDLETFVELNQRARKWQCPICLKNYCLENIIIDPYFNRIVTMMRGCGEDVTEIDVKPDGSWRAKNGNLHRDLTQWHFPDGSLSLVGSEFKTKQVIRGGSSEGNCGLKLGIRKNCNGEWEVKAENICSLSSENNLPGQFENQFVGVMPMSTSATGSCRDGEDPSVNQDGTGQFDFSTNNGNELDSFPLNYDISGGVTNGLSSVPLTNAEVIVLSDSEEDTGDLVSPQTVYESGKTDVTGVSFSLPPDGLQLHASFLDDQGLGSGNSVGHGVPLWPLPSGTHEGSGLQLFGTGTVDSSSLVDAPHNSVACSLLMNGFPLAIDTTIGCATQVPDTIYHSDADMNDGLVDNPLAFDRDDPSLQMFLSSRPGAAPVQSNLREQQDVANGLRSEDWISLRLGGGGCENGESAITNASNALTLRPEVELEEADFRLEEDRMESSANNDSLLLKLNDNKSEKEMVKRQSSDSSPSQLRTVRPRLYFSVDSDSD</sequence>
<dbReference type="InterPro" id="IPR031141">
    <property type="entry name" value="SIZ1/2_SP-RING"/>
</dbReference>
<feature type="compositionally biased region" description="Low complexity" evidence="11">
    <location>
        <begin position="820"/>
        <end position="831"/>
    </location>
</feature>
<dbReference type="FunFam" id="3.30.40.10:FF:000241">
    <property type="entry name" value="E3 SUMO-protein ligase SIZ2"/>
    <property type="match status" value="1"/>
</dbReference>
<dbReference type="EMBL" id="JADFTS010000008">
    <property type="protein sequence ID" value="KAF9590980.1"/>
    <property type="molecule type" value="Genomic_DNA"/>
</dbReference>
<dbReference type="InterPro" id="IPR013083">
    <property type="entry name" value="Znf_RING/FYVE/PHD"/>
</dbReference>
<dbReference type="Proteomes" id="UP000631114">
    <property type="component" value="Unassembled WGS sequence"/>
</dbReference>
<dbReference type="PROSITE" id="PS50800">
    <property type="entry name" value="SAP"/>
    <property type="match status" value="1"/>
</dbReference>
<keyword evidence="8" id="KW-0862">Zinc</keyword>
<keyword evidence="7" id="KW-0833">Ubl conjugation pathway</keyword>
<dbReference type="GO" id="GO:0005634">
    <property type="term" value="C:nucleus"/>
    <property type="evidence" value="ECO:0007669"/>
    <property type="project" value="UniProtKB-SubCell"/>
</dbReference>
<proteinExistence type="inferred from homology"/>
<dbReference type="Pfam" id="PF02891">
    <property type="entry name" value="zf-MIZ"/>
    <property type="match status" value="1"/>
</dbReference>
<keyword evidence="4" id="KW-0808">Transferase</keyword>
<evidence type="ECO:0000259" key="12">
    <source>
        <dbReference type="PROSITE" id="PS50800"/>
    </source>
</evidence>
<dbReference type="PROSITE" id="PS01359">
    <property type="entry name" value="ZF_PHD_1"/>
    <property type="match status" value="1"/>
</dbReference>
<dbReference type="InterPro" id="IPR011011">
    <property type="entry name" value="Znf_FYVE_PHD"/>
</dbReference>
<dbReference type="AlphaFoldDB" id="A0A835LDV8"/>
<evidence type="ECO:0000256" key="11">
    <source>
        <dbReference type="SAM" id="MobiDB-lite"/>
    </source>
</evidence>
<feature type="compositionally biased region" description="Polar residues" evidence="11">
    <location>
        <begin position="79"/>
        <end position="88"/>
    </location>
</feature>
<dbReference type="SMART" id="SM00513">
    <property type="entry name" value="SAP"/>
    <property type="match status" value="1"/>
</dbReference>
<evidence type="ECO:0000256" key="8">
    <source>
        <dbReference type="ARBA" id="ARBA00022833"/>
    </source>
</evidence>
<comment type="pathway">
    <text evidence="2">Protein modification; protein sumoylation.</text>
</comment>
<evidence type="ECO:0000256" key="9">
    <source>
        <dbReference type="ARBA" id="ARBA00023242"/>
    </source>
</evidence>
<dbReference type="InterPro" id="IPR003034">
    <property type="entry name" value="SAP_dom"/>
</dbReference>
<dbReference type="InterPro" id="IPR019786">
    <property type="entry name" value="Zinc_finger_PHD-type_CS"/>
</dbReference>
<name>A0A835LDV8_9MAGN</name>
<dbReference type="PANTHER" id="PTHR10782">
    <property type="entry name" value="ZINC FINGER MIZ DOMAIN-CONTAINING PROTEIN"/>
    <property type="match status" value="1"/>
</dbReference>
<dbReference type="UniPathway" id="UPA00886"/>
<evidence type="ECO:0000256" key="7">
    <source>
        <dbReference type="ARBA" id="ARBA00022786"/>
    </source>
</evidence>
<evidence type="ECO:0000256" key="5">
    <source>
        <dbReference type="ARBA" id="ARBA00022723"/>
    </source>
</evidence>
<feature type="domain" description="SP-RING-type" evidence="13">
    <location>
        <begin position="346"/>
        <end position="429"/>
    </location>
</feature>
<accession>A0A835LDV8</accession>
<feature type="compositionally biased region" description="Basic and acidic residues" evidence="11">
    <location>
        <begin position="832"/>
        <end position="845"/>
    </location>
</feature>
<keyword evidence="6 10" id="KW-0863">Zinc-finger</keyword>
<evidence type="ECO:0000256" key="4">
    <source>
        <dbReference type="ARBA" id="ARBA00022679"/>
    </source>
</evidence>
<comment type="caution">
    <text evidence="14">The sequence shown here is derived from an EMBL/GenBank/DDBJ whole genome shotgun (WGS) entry which is preliminary data.</text>
</comment>
<evidence type="ECO:0000256" key="10">
    <source>
        <dbReference type="PROSITE-ProRule" id="PRU00452"/>
    </source>
</evidence>
<dbReference type="SMART" id="SM00249">
    <property type="entry name" value="PHD"/>
    <property type="match status" value="1"/>
</dbReference>
<evidence type="ECO:0000313" key="14">
    <source>
        <dbReference type="EMBL" id="KAF9590980.1"/>
    </source>
</evidence>
<evidence type="ECO:0008006" key="16">
    <source>
        <dbReference type="Google" id="ProtNLM"/>
    </source>
</evidence>
<dbReference type="PROSITE" id="PS51044">
    <property type="entry name" value="ZF_SP_RING"/>
    <property type="match status" value="1"/>
</dbReference>
<feature type="region of interest" description="Disordered" evidence="11">
    <location>
        <begin position="77"/>
        <end position="99"/>
    </location>
</feature>
<evidence type="ECO:0000256" key="3">
    <source>
        <dbReference type="ARBA" id="ARBA00005383"/>
    </source>
</evidence>
<gene>
    <name evidence="14" type="ORF">IFM89_000525</name>
</gene>
<keyword evidence="9" id="KW-0539">Nucleus</keyword>
<reference evidence="14 15" key="1">
    <citation type="submission" date="2020-10" db="EMBL/GenBank/DDBJ databases">
        <title>The Coptis chinensis genome and diversification of protoberbering-type alkaloids.</title>
        <authorList>
            <person name="Wang B."/>
            <person name="Shu S."/>
            <person name="Song C."/>
            <person name="Liu Y."/>
        </authorList>
    </citation>
    <scope>NUCLEOTIDE SEQUENCE [LARGE SCALE GENOMIC DNA]</scope>
    <source>
        <strain evidence="14">HL-2020</strain>
        <tissue evidence="14">Leaf</tissue>
    </source>
</reference>
<dbReference type="GO" id="GO:0000785">
    <property type="term" value="C:chromatin"/>
    <property type="evidence" value="ECO:0007669"/>
    <property type="project" value="TreeGrafter"/>
</dbReference>
<comment type="similarity">
    <text evidence="3">Belongs to the PIAS family.</text>
</comment>
<feature type="domain" description="SAP" evidence="12">
    <location>
        <begin position="11"/>
        <end position="45"/>
    </location>
</feature>
<evidence type="ECO:0000256" key="1">
    <source>
        <dbReference type="ARBA" id="ARBA00004123"/>
    </source>
</evidence>